<feature type="domain" description="Helicase C-terminal" evidence="11">
    <location>
        <begin position="250"/>
        <end position="410"/>
    </location>
</feature>
<feature type="domain" description="Helicase ATP-binding" evidence="10">
    <location>
        <begin position="29"/>
        <end position="214"/>
    </location>
</feature>
<dbReference type="SMART" id="SM00490">
    <property type="entry name" value="HELICc"/>
    <property type="match status" value="1"/>
</dbReference>
<dbReference type="Pfam" id="PF08494">
    <property type="entry name" value="DEAD_assoc"/>
    <property type="match status" value="1"/>
</dbReference>
<dbReference type="PIRSF" id="PIRSF037307">
    <property type="entry name" value="Lhr-like_helic_prd"/>
    <property type="match status" value="1"/>
</dbReference>
<keyword evidence="6" id="KW-0238">DNA-binding</keyword>
<dbReference type="GO" id="GO:0016887">
    <property type="term" value="F:ATP hydrolysis activity"/>
    <property type="evidence" value="ECO:0007669"/>
    <property type="project" value="TreeGrafter"/>
</dbReference>
<dbReference type="Proteomes" id="UP000281985">
    <property type="component" value="Unassembled WGS sequence"/>
</dbReference>
<dbReference type="InterPro" id="IPR017170">
    <property type="entry name" value="Lhr-like"/>
</dbReference>
<keyword evidence="1" id="KW-0547">Nucleotide-binding</keyword>
<dbReference type="InterPro" id="IPR011545">
    <property type="entry name" value="DEAD/DEAH_box_helicase_dom"/>
</dbReference>
<dbReference type="CDD" id="cd17922">
    <property type="entry name" value="DEXHc_LHR-like"/>
    <property type="match status" value="1"/>
</dbReference>
<dbReference type="CDD" id="cd18796">
    <property type="entry name" value="SF2_C_LHR"/>
    <property type="match status" value="1"/>
</dbReference>
<evidence type="ECO:0000256" key="2">
    <source>
        <dbReference type="ARBA" id="ARBA00022763"/>
    </source>
</evidence>
<evidence type="ECO:0000259" key="10">
    <source>
        <dbReference type="PROSITE" id="PS51192"/>
    </source>
</evidence>
<evidence type="ECO:0000256" key="7">
    <source>
        <dbReference type="ARBA" id="ARBA00023204"/>
    </source>
</evidence>
<keyword evidence="3" id="KW-0378">Hydrolase</keyword>
<evidence type="ECO:0000259" key="11">
    <source>
        <dbReference type="PROSITE" id="PS51194"/>
    </source>
</evidence>
<name>A0A3M0G2Y0_9FLAO</name>
<keyword evidence="2" id="KW-0227">DNA damage</keyword>
<keyword evidence="7" id="KW-0234">DNA repair</keyword>
<dbReference type="AlphaFoldDB" id="A0A3M0G2Y0"/>
<evidence type="ECO:0000256" key="5">
    <source>
        <dbReference type="ARBA" id="ARBA00022840"/>
    </source>
</evidence>
<evidence type="ECO:0000256" key="1">
    <source>
        <dbReference type="ARBA" id="ARBA00022741"/>
    </source>
</evidence>
<comment type="caution">
    <text evidence="12">The sequence shown here is derived from an EMBL/GenBank/DDBJ whole genome shotgun (WGS) entry which is preliminary data.</text>
</comment>
<dbReference type="PROSITE" id="PS51192">
    <property type="entry name" value="HELICASE_ATP_BIND_1"/>
    <property type="match status" value="1"/>
</dbReference>
<comment type="similarity">
    <text evidence="9">Belongs to the Lhr helicase family. Lhr-Core subfamily.</text>
</comment>
<dbReference type="InterPro" id="IPR052511">
    <property type="entry name" value="ATP-dep_Helicase"/>
</dbReference>
<dbReference type="Pfam" id="PF19306">
    <property type="entry name" value="WHD_Lhr"/>
    <property type="match status" value="1"/>
</dbReference>
<dbReference type="NCBIfam" id="TIGR04121">
    <property type="entry name" value="DEXH_lig_assoc"/>
    <property type="match status" value="1"/>
</dbReference>
<keyword evidence="8" id="KW-0413">Isomerase</keyword>
<dbReference type="OrthoDB" id="9815222at2"/>
<keyword evidence="12" id="KW-0436">Ligase</keyword>
<dbReference type="PROSITE" id="PS51194">
    <property type="entry name" value="HELICASE_CTER"/>
    <property type="match status" value="1"/>
</dbReference>
<dbReference type="Gene3D" id="3.40.50.300">
    <property type="entry name" value="P-loop containing nucleotide triphosphate hydrolases"/>
    <property type="match status" value="2"/>
</dbReference>
<dbReference type="InterPro" id="IPR014001">
    <property type="entry name" value="Helicase_ATP-bd"/>
</dbReference>
<protein>
    <submittedName>
        <fullName evidence="12">Ligase-associated DNA damage response DEXH box helicase</fullName>
    </submittedName>
</protein>
<keyword evidence="5" id="KW-0067">ATP-binding</keyword>
<dbReference type="GO" id="GO:0004386">
    <property type="term" value="F:helicase activity"/>
    <property type="evidence" value="ECO:0007669"/>
    <property type="project" value="UniProtKB-KW"/>
</dbReference>
<dbReference type="SUPFAM" id="SSF52540">
    <property type="entry name" value="P-loop containing nucleoside triphosphate hydrolases"/>
    <property type="match status" value="1"/>
</dbReference>
<reference evidence="12 13" key="1">
    <citation type="submission" date="2018-10" db="EMBL/GenBank/DDBJ databases">
        <title>Dokdonia luteus sp. nov., isolated from sea water.</title>
        <authorList>
            <person name="Zhou L.Y."/>
            <person name="Du Z.J."/>
        </authorList>
    </citation>
    <scope>NUCLEOTIDE SEQUENCE [LARGE SCALE GENOMIC DNA]</scope>
    <source>
        <strain evidence="12 13">SH27</strain>
    </source>
</reference>
<dbReference type="InterPro" id="IPR045628">
    <property type="entry name" value="Lhr_WH_dom"/>
</dbReference>
<dbReference type="GO" id="GO:0016874">
    <property type="term" value="F:ligase activity"/>
    <property type="evidence" value="ECO:0007669"/>
    <property type="project" value="UniProtKB-KW"/>
</dbReference>
<evidence type="ECO:0000256" key="9">
    <source>
        <dbReference type="ARBA" id="ARBA00093467"/>
    </source>
</evidence>
<proteinExistence type="inferred from homology"/>
<accession>A0A3M0G2Y0</accession>
<dbReference type="SMART" id="SM00487">
    <property type="entry name" value="DEXDc"/>
    <property type="match status" value="1"/>
</dbReference>
<evidence type="ECO:0000313" key="12">
    <source>
        <dbReference type="EMBL" id="RMB59125.1"/>
    </source>
</evidence>
<dbReference type="InterPro" id="IPR027417">
    <property type="entry name" value="P-loop_NTPase"/>
</dbReference>
<dbReference type="InterPro" id="IPR013701">
    <property type="entry name" value="Lhr-like_DEAD/DEAH_assoc"/>
</dbReference>
<dbReference type="PANTHER" id="PTHR47962:SF3">
    <property type="entry name" value="LARGE ATP-DEPENDENT HELICASE-RELATED PROTEIN"/>
    <property type="match status" value="1"/>
</dbReference>
<keyword evidence="4" id="KW-0347">Helicase</keyword>
<dbReference type="PANTHER" id="PTHR47962">
    <property type="entry name" value="ATP-DEPENDENT HELICASE LHR-RELATED-RELATED"/>
    <property type="match status" value="1"/>
</dbReference>
<keyword evidence="13" id="KW-1185">Reference proteome</keyword>
<evidence type="ECO:0000256" key="3">
    <source>
        <dbReference type="ARBA" id="ARBA00022801"/>
    </source>
</evidence>
<dbReference type="GO" id="GO:0006281">
    <property type="term" value="P:DNA repair"/>
    <property type="evidence" value="ECO:0007669"/>
    <property type="project" value="UniProtKB-KW"/>
</dbReference>
<dbReference type="Pfam" id="PF00271">
    <property type="entry name" value="Helicase_C"/>
    <property type="match status" value="1"/>
</dbReference>
<evidence type="ECO:0000256" key="6">
    <source>
        <dbReference type="ARBA" id="ARBA00023125"/>
    </source>
</evidence>
<dbReference type="InterPro" id="IPR001650">
    <property type="entry name" value="Helicase_C-like"/>
</dbReference>
<dbReference type="GO" id="GO:0005524">
    <property type="term" value="F:ATP binding"/>
    <property type="evidence" value="ECO:0007669"/>
    <property type="project" value="UniProtKB-KW"/>
</dbReference>
<gene>
    <name evidence="12" type="ORF">EAX61_08670</name>
</gene>
<sequence length="827" mass="94508">MTQKELLHIAETWFQSQNWKPFPFQKQTWKAFLAGKNGLLNAPTGSGKTYALWFPIVLNYIKQNPDYKTKHKKGLKAIWITPLRALSNEIELSANRITEDLGTQMTVGIRTGDTSQSERAKQKRSMPDLLITTPESLMLLLASKGYDKVFKDCSAIVIDEWHELLGTKRGVQMELALSRLKTVAKDLRIWGISATIGNLEQAREVLLGPTSSAFRESVTIKANINKKITVKSIIPDEMETFPWRGHLGIHLLEYVVPIINNSKTTLLFTNTRSQCEIWFQKILAAHPEYAGEIAMHHGSINKETRTWVEGAIRNETLKAVVCTSSLDLGVDFAPVETIVQIGGPKGVARFLQRAGRSGHSPGKESVIYFLPTHAIELVEASALQRAVKENTVEDRIPYLNSFDVLIQYLTTLAVSDGFLPEEIWPEVQSTFCFQAMTKDQWQWLLNFISMGAQSLQAYDEYKKVEVLEDGRFKVNSRMVAMRHRLQIGTIVSDASLMVKYQKGGYIGMIEEFFISKLTRGDVFTFAGRNLEFIRIKNMEVHVRNSTKKTNKVPSWMGGRLTLSSQMSQLLREELYTGNLLSRKRSPEINALEHIFRRQKVESIVPGADQFLIETFKTREGYHHVFYPFEGRFVHEAMGSLLGYRVSLLDPITFSLAFNDYGFELLSDKPIDIQSVLDNNLFTVEYMHDDLQKSLNATEMARRKFRDIAVISGLVFTGFPNKQLKQKHLQSSSQLFFDVFRDYEPDNLLFQQAFTETFEHSLEEGRLQESLERIATQEIVWKQCEQATPLSFPIITDRLREKLSSEKLADRIKRMTAILTKKTGKKKR</sequence>
<dbReference type="InterPro" id="IPR026362">
    <property type="entry name" value="DEXH_lig_assoc"/>
</dbReference>
<dbReference type="RefSeq" id="WP_121917293.1">
    <property type="nucleotide sequence ID" value="NZ_REFV01000007.1"/>
</dbReference>
<dbReference type="EMBL" id="REFV01000007">
    <property type="protein sequence ID" value="RMB59125.1"/>
    <property type="molecule type" value="Genomic_DNA"/>
</dbReference>
<organism evidence="12 13">
    <name type="scientific">Dokdonia sinensis</name>
    <dbReference type="NCBI Taxonomy" id="2479847"/>
    <lineage>
        <taxon>Bacteria</taxon>
        <taxon>Pseudomonadati</taxon>
        <taxon>Bacteroidota</taxon>
        <taxon>Flavobacteriia</taxon>
        <taxon>Flavobacteriales</taxon>
        <taxon>Flavobacteriaceae</taxon>
        <taxon>Dokdonia</taxon>
    </lineage>
</organism>
<dbReference type="GO" id="GO:0003677">
    <property type="term" value="F:DNA binding"/>
    <property type="evidence" value="ECO:0007669"/>
    <property type="project" value="UniProtKB-KW"/>
</dbReference>
<evidence type="ECO:0000256" key="4">
    <source>
        <dbReference type="ARBA" id="ARBA00022806"/>
    </source>
</evidence>
<dbReference type="Pfam" id="PF00270">
    <property type="entry name" value="DEAD"/>
    <property type="match status" value="1"/>
</dbReference>
<evidence type="ECO:0000313" key="13">
    <source>
        <dbReference type="Proteomes" id="UP000281985"/>
    </source>
</evidence>
<evidence type="ECO:0000256" key="8">
    <source>
        <dbReference type="ARBA" id="ARBA00023235"/>
    </source>
</evidence>